<protein>
    <recommendedName>
        <fullName evidence="5">Outer membrane protein beta-barrel domain-containing protein</fullName>
    </recommendedName>
</protein>
<dbReference type="Gene3D" id="2.40.160.40">
    <property type="entry name" value="monomeric porin ompg"/>
    <property type="match status" value="1"/>
</dbReference>
<dbReference type="RefSeq" id="WP_103879387.1">
    <property type="nucleotide sequence ID" value="NZ_FNVG01000004.1"/>
</dbReference>
<feature type="signal peptide" evidence="2">
    <location>
        <begin position="1"/>
        <end position="21"/>
    </location>
</feature>
<name>A0A1H5V9F6_9VIBR</name>
<evidence type="ECO:0000313" key="4">
    <source>
        <dbReference type="Proteomes" id="UP000236721"/>
    </source>
</evidence>
<organism evidence="3 4">
    <name type="scientific">Vibrio hangzhouensis</name>
    <dbReference type="NCBI Taxonomy" id="462991"/>
    <lineage>
        <taxon>Bacteria</taxon>
        <taxon>Pseudomonadati</taxon>
        <taxon>Pseudomonadota</taxon>
        <taxon>Gammaproteobacteria</taxon>
        <taxon>Vibrionales</taxon>
        <taxon>Vibrionaceae</taxon>
        <taxon>Vibrio</taxon>
    </lineage>
</organism>
<dbReference type="SUPFAM" id="SSF103515">
    <property type="entry name" value="Autotransporter"/>
    <property type="match status" value="1"/>
</dbReference>
<gene>
    <name evidence="3" type="ORF">SAMN04488244_104113</name>
</gene>
<dbReference type="Proteomes" id="UP000236721">
    <property type="component" value="Unassembled WGS sequence"/>
</dbReference>
<evidence type="ECO:0000256" key="1">
    <source>
        <dbReference type="ARBA" id="ARBA00022729"/>
    </source>
</evidence>
<dbReference type="EMBL" id="FNVG01000004">
    <property type="protein sequence ID" value="SEF83969.1"/>
    <property type="molecule type" value="Genomic_DNA"/>
</dbReference>
<reference evidence="4" key="1">
    <citation type="submission" date="2016-10" db="EMBL/GenBank/DDBJ databases">
        <authorList>
            <person name="Varghese N."/>
            <person name="Submissions S."/>
        </authorList>
    </citation>
    <scope>NUCLEOTIDE SEQUENCE [LARGE SCALE GENOMIC DNA]</scope>
    <source>
        <strain evidence="4">CGMCC 1.7062</strain>
    </source>
</reference>
<accession>A0A1H5V9F6</accession>
<proteinExistence type="predicted"/>
<dbReference type="InterPro" id="IPR036709">
    <property type="entry name" value="Autotransporte_beta_dom_sf"/>
</dbReference>
<keyword evidence="1 2" id="KW-0732">Signal</keyword>
<dbReference type="InterPro" id="IPR053713">
    <property type="entry name" value="Bact_OM_Channel_sf"/>
</dbReference>
<sequence>MRKITIATTLLATMFATGALANNNINFSNPYELYSGFSVGYGTNDFDLSAQFTSKVNPDWNLLGTYHSDSNFDNHDLRLGVINNQGLGYYVAYDYEAKYSNKNVRANSLEIGAHWSTPINRNLKFTPEVSLGMFEHKKMTNTAYYTQLALNMGYDTGKNIWLSVTPEYTYSFNDLKEDNGSRSSFRNWDLIADVGYKINNNQSLVYTYQYDDGDHLSLVSYRVGF</sequence>
<evidence type="ECO:0000313" key="3">
    <source>
        <dbReference type="EMBL" id="SEF83969.1"/>
    </source>
</evidence>
<keyword evidence="4" id="KW-1185">Reference proteome</keyword>
<feature type="chain" id="PRO_5009287075" description="Outer membrane protein beta-barrel domain-containing protein" evidence="2">
    <location>
        <begin position="22"/>
        <end position="225"/>
    </location>
</feature>
<evidence type="ECO:0008006" key="5">
    <source>
        <dbReference type="Google" id="ProtNLM"/>
    </source>
</evidence>
<dbReference type="AlphaFoldDB" id="A0A1H5V9F6"/>
<dbReference type="OrthoDB" id="5864618at2"/>
<evidence type="ECO:0000256" key="2">
    <source>
        <dbReference type="SAM" id="SignalP"/>
    </source>
</evidence>